<sequence length="458" mass="51869">MVFMEMYCVLMYLSIFLCIDGSPVSVILFAPQHTPEGQPFQLNCSSNIAPVGQSAEFLINGETLTYVRRHKTMCFNTALGTKCRNGMCRCSLDGRSFAIYHKLSIVKTANDNFTCKMTFPNEMVVVSNAVSVSIRDFPTLIMNSSFRCKGPESVTLVCSLEGTPSEFEFIGWKHSFNGTFVRHLKGIKEGKFFFLLLNLCSYQDAGEYVCSLWYKVLKETVTVHTSTTLTILDKAVITEKSALRQGSNLDNVVFSVLFYSSSTIQSVEWFLENITMSFPSNDHNISQMSVYINMFGKTVEMNGFKSEMVTKNFNNLQNKYAICITNTYGKTCGEISYNEKIFDKDSSLNVFWIMLGVVIVVLVSGLITVTAILFIKRKKQTERLIYRIVSSNGNENQYIEPNAEHDVHLYEAGNRPYSELVPYQTTRVYETSHGYLEIQAGMDMDTSRPSSDNYEKVE</sequence>
<feature type="chain" id="PRO_5035714706" description="Ig-like domain-containing protein" evidence="2">
    <location>
        <begin position="22"/>
        <end position="458"/>
    </location>
</feature>
<accession>A0A8S3SWA3</accession>
<gene>
    <name evidence="4" type="ORF">MEDL_34454</name>
</gene>
<evidence type="ECO:0000256" key="2">
    <source>
        <dbReference type="SAM" id="SignalP"/>
    </source>
</evidence>
<dbReference type="EMBL" id="CAJPWZ010001674">
    <property type="protein sequence ID" value="CAG2221031.1"/>
    <property type="molecule type" value="Genomic_DNA"/>
</dbReference>
<proteinExistence type="predicted"/>
<evidence type="ECO:0000256" key="1">
    <source>
        <dbReference type="SAM" id="Phobius"/>
    </source>
</evidence>
<dbReference type="Proteomes" id="UP000683360">
    <property type="component" value="Unassembled WGS sequence"/>
</dbReference>
<protein>
    <recommendedName>
        <fullName evidence="3">Ig-like domain-containing protein</fullName>
    </recommendedName>
</protein>
<dbReference type="InterPro" id="IPR007110">
    <property type="entry name" value="Ig-like_dom"/>
</dbReference>
<comment type="caution">
    <text evidence="4">The sequence shown here is derived from an EMBL/GenBank/DDBJ whole genome shotgun (WGS) entry which is preliminary data.</text>
</comment>
<dbReference type="PROSITE" id="PS50835">
    <property type="entry name" value="IG_LIKE"/>
    <property type="match status" value="1"/>
</dbReference>
<feature type="domain" description="Ig-like" evidence="3">
    <location>
        <begin position="138"/>
        <end position="230"/>
    </location>
</feature>
<keyword evidence="5" id="KW-1185">Reference proteome</keyword>
<keyword evidence="2" id="KW-0732">Signal</keyword>
<name>A0A8S3SWA3_MYTED</name>
<organism evidence="4 5">
    <name type="scientific">Mytilus edulis</name>
    <name type="common">Blue mussel</name>
    <dbReference type="NCBI Taxonomy" id="6550"/>
    <lineage>
        <taxon>Eukaryota</taxon>
        <taxon>Metazoa</taxon>
        <taxon>Spiralia</taxon>
        <taxon>Lophotrochozoa</taxon>
        <taxon>Mollusca</taxon>
        <taxon>Bivalvia</taxon>
        <taxon>Autobranchia</taxon>
        <taxon>Pteriomorphia</taxon>
        <taxon>Mytilida</taxon>
        <taxon>Mytiloidea</taxon>
        <taxon>Mytilidae</taxon>
        <taxon>Mytilinae</taxon>
        <taxon>Mytilus</taxon>
    </lineage>
</organism>
<evidence type="ECO:0000313" key="4">
    <source>
        <dbReference type="EMBL" id="CAG2221031.1"/>
    </source>
</evidence>
<dbReference type="InterPro" id="IPR036179">
    <property type="entry name" value="Ig-like_dom_sf"/>
</dbReference>
<dbReference type="OrthoDB" id="5982258at2759"/>
<dbReference type="AlphaFoldDB" id="A0A8S3SWA3"/>
<keyword evidence="1" id="KW-0472">Membrane</keyword>
<dbReference type="SUPFAM" id="SSF48726">
    <property type="entry name" value="Immunoglobulin"/>
    <property type="match status" value="1"/>
</dbReference>
<keyword evidence="1" id="KW-0812">Transmembrane</keyword>
<keyword evidence="1" id="KW-1133">Transmembrane helix</keyword>
<feature type="signal peptide" evidence="2">
    <location>
        <begin position="1"/>
        <end position="21"/>
    </location>
</feature>
<evidence type="ECO:0000259" key="3">
    <source>
        <dbReference type="PROSITE" id="PS50835"/>
    </source>
</evidence>
<reference evidence="4" key="1">
    <citation type="submission" date="2021-03" db="EMBL/GenBank/DDBJ databases">
        <authorList>
            <person name="Bekaert M."/>
        </authorList>
    </citation>
    <scope>NUCLEOTIDE SEQUENCE</scope>
</reference>
<feature type="transmembrane region" description="Helical" evidence="1">
    <location>
        <begin position="350"/>
        <end position="375"/>
    </location>
</feature>
<evidence type="ECO:0000313" key="5">
    <source>
        <dbReference type="Proteomes" id="UP000683360"/>
    </source>
</evidence>